<feature type="domain" description="NELF-A N-terminal" evidence="1">
    <location>
        <begin position="8"/>
        <end position="65"/>
    </location>
</feature>
<reference evidence="2" key="2">
    <citation type="submission" date="2025-09" db="UniProtKB">
        <authorList>
            <consortium name="Ensembl"/>
        </authorList>
    </citation>
    <scope>IDENTIFICATION</scope>
</reference>
<protein>
    <recommendedName>
        <fullName evidence="1">NELF-A N-terminal domain-containing protein</fullName>
    </recommendedName>
</protein>
<organism evidence="2 3">
    <name type="scientific">Amazona collaria</name>
    <name type="common">yellow-billed parrot</name>
    <dbReference type="NCBI Taxonomy" id="241587"/>
    <lineage>
        <taxon>Eukaryota</taxon>
        <taxon>Metazoa</taxon>
        <taxon>Chordata</taxon>
        <taxon>Craniata</taxon>
        <taxon>Vertebrata</taxon>
        <taxon>Euteleostomi</taxon>
        <taxon>Archelosauria</taxon>
        <taxon>Archosauria</taxon>
        <taxon>Dinosauria</taxon>
        <taxon>Saurischia</taxon>
        <taxon>Theropoda</taxon>
        <taxon>Coelurosauria</taxon>
        <taxon>Aves</taxon>
        <taxon>Neognathae</taxon>
        <taxon>Neoaves</taxon>
        <taxon>Telluraves</taxon>
        <taxon>Australaves</taxon>
        <taxon>Psittaciformes</taxon>
        <taxon>Psittacidae</taxon>
        <taxon>Amazona</taxon>
    </lineage>
</organism>
<dbReference type="Pfam" id="PF23553">
    <property type="entry name" value="NELF-A_N"/>
    <property type="match status" value="1"/>
</dbReference>
<dbReference type="Proteomes" id="UP000694522">
    <property type="component" value="Unplaced"/>
</dbReference>
<name>A0A8B9FCH9_9PSIT</name>
<dbReference type="InterPro" id="IPR052828">
    <property type="entry name" value="NELF-A_domain"/>
</dbReference>
<accession>A0A8B9FCH9</accession>
<keyword evidence="3" id="KW-1185">Reference proteome</keyword>
<dbReference type="InterPro" id="IPR056557">
    <property type="entry name" value="NELF-A_N"/>
</dbReference>
<evidence type="ECO:0000313" key="3">
    <source>
        <dbReference type="Proteomes" id="UP000694522"/>
    </source>
</evidence>
<evidence type="ECO:0000313" key="2">
    <source>
        <dbReference type="Ensembl" id="ENSACOP00000007812.1"/>
    </source>
</evidence>
<dbReference type="Ensembl" id="ENSACOT00000008085.1">
    <property type="protein sequence ID" value="ENSACOP00000007812.1"/>
    <property type="gene ID" value="ENSACOG00000005490.1"/>
</dbReference>
<sequence length="65" mass="7155">MASTQDRNTSLWLRNKLGSTEELWALPSIALLLTASVTDNILLCFHGLSSAVKLKLLLGLLHLPR</sequence>
<dbReference type="PANTHER" id="PTHR13328:SF4">
    <property type="entry name" value="NEGATIVE ELONGATION FACTOR A"/>
    <property type="match status" value="1"/>
</dbReference>
<proteinExistence type="predicted"/>
<dbReference type="GO" id="GO:0032021">
    <property type="term" value="C:NELF complex"/>
    <property type="evidence" value="ECO:0007669"/>
    <property type="project" value="TreeGrafter"/>
</dbReference>
<dbReference type="GO" id="GO:0034244">
    <property type="term" value="P:negative regulation of transcription elongation by RNA polymerase II"/>
    <property type="evidence" value="ECO:0007669"/>
    <property type="project" value="TreeGrafter"/>
</dbReference>
<dbReference type="AlphaFoldDB" id="A0A8B9FCH9"/>
<evidence type="ECO:0000259" key="1">
    <source>
        <dbReference type="Pfam" id="PF23553"/>
    </source>
</evidence>
<dbReference type="PANTHER" id="PTHR13328">
    <property type="entry name" value="NEGATIVE ELONGATION FACTOR A NELF-A"/>
    <property type="match status" value="1"/>
</dbReference>
<reference evidence="2" key="1">
    <citation type="submission" date="2025-08" db="UniProtKB">
        <authorList>
            <consortium name="Ensembl"/>
        </authorList>
    </citation>
    <scope>IDENTIFICATION</scope>
</reference>